<dbReference type="InterPro" id="IPR012854">
    <property type="entry name" value="Cu_amine_oxidase-like_N"/>
</dbReference>
<dbReference type="EMBL" id="SSOB01000002">
    <property type="protein sequence ID" value="THF84044.1"/>
    <property type="molecule type" value="Genomic_DNA"/>
</dbReference>
<evidence type="ECO:0000256" key="2">
    <source>
        <dbReference type="PROSITE-ProRule" id="PRU00504"/>
    </source>
</evidence>
<feature type="chain" id="PRO_5039166437" evidence="3">
    <location>
        <begin position="21"/>
        <end position="525"/>
    </location>
</feature>
<keyword evidence="1" id="KW-0677">Repeat</keyword>
<dbReference type="AlphaFoldDB" id="A0A4S4C7Y6"/>
<proteinExistence type="predicted"/>
<organism evidence="5 6">
    <name type="scientific">Cohnella fermenti</name>
    <dbReference type="NCBI Taxonomy" id="2565925"/>
    <lineage>
        <taxon>Bacteria</taxon>
        <taxon>Bacillati</taxon>
        <taxon>Bacillota</taxon>
        <taxon>Bacilli</taxon>
        <taxon>Bacillales</taxon>
        <taxon>Paenibacillaceae</taxon>
        <taxon>Cohnella</taxon>
    </lineage>
</organism>
<evidence type="ECO:0000256" key="3">
    <source>
        <dbReference type="SAM" id="SignalP"/>
    </source>
</evidence>
<dbReference type="SUPFAM" id="SSF101898">
    <property type="entry name" value="NHL repeat"/>
    <property type="match status" value="1"/>
</dbReference>
<feature type="repeat" description="NHL" evidence="2">
    <location>
        <begin position="123"/>
        <end position="153"/>
    </location>
</feature>
<comment type="caution">
    <text evidence="5">The sequence shown here is derived from an EMBL/GenBank/DDBJ whole genome shotgun (WGS) entry which is preliminary data.</text>
</comment>
<dbReference type="SUPFAM" id="SSF55383">
    <property type="entry name" value="Copper amine oxidase, domain N"/>
    <property type="match status" value="1"/>
</dbReference>
<evidence type="ECO:0000313" key="6">
    <source>
        <dbReference type="Proteomes" id="UP000310636"/>
    </source>
</evidence>
<dbReference type="InterPro" id="IPR011042">
    <property type="entry name" value="6-blade_b-propeller_TolB-like"/>
</dbReference>
<sequence>MKARRGLAVFLGATLLFASAAETAAAADEGWLASTSLYEVNTWTGQASWGSDDGSVSEATLFGPRSIVALADGKLLVADTLNHLLRTLSAGSVSTFAGITVGYDEAGLPIGAYADGSKDEAAFNEPSGLAVDASGNVYIADAVNHAIRKLSKSGQVTTLAGDGLIGNEDGQGTSARFYSPSDVAVDASGVVYVADTLNHVIRKIAVDGTVTTLTAPSERVLEYLPGAAEDSGDYADGPIAEAKFNEPSGLVLDKQGNLYVSDRGNNVIRYIDFKAGTVTTVAGATPAYASDSLYADGGYADGTARTARFDAPEGLALTDDGVLVIADSLNHAIRLLKDGKVTTLAGEATEFGSNDGVTYAARFDHPTDVAVLSDGRLAIADEGGNKIRVLERYRTPAGFAKKDTIQILLNGELVISDVPAYAANGSTLLPLRSVGEALGYDVSYDTKTQTAKLVKDGSVYELKSGEKSVTRTVNGTKTELALASPAAIKQGRLFVPVRFFAEQAELDTQWDSSVYTVVLRSVVFQ</sequence>
<dbReference type="InterPro" id="IPR001258">
    <property type="entry name" value="NHL_repeat"/>
</dbReference>
<dbReference type="PANTHER" id="PTHR13833">
    <property type="match status" value="1"/>
</dbReference>
<dbReference type="PANTHER" id="PTHR13833:SF71">
    <property type="entry name" value="NHL DOMAIN-CONTAINING PROTEIN"/>
    <property type="match status" value="1"/>
</dbReference>
<dbReference type="InterPro" id="IPR036582">
    <property type="entry name" value="Mao_N_sf"/>
</dbReference>
<feature type="domain" description="Copper amine oxidase-like N-terminal" evidence="4">
    <location>
        <begin position="409"/>
        <end position="518"/>
    </location>
</feature>
<reference evidence="5 6" key="1">
    <citation type="submission" date="2019-04" db="EMBL/GenBank/DDBJ databases">
        <title>Cohnella sp. nov. isolated from preserved vegetables.</title>
        <authorList>
            <person name="Lin S.-Y."/>
            <person name="Hung M.-H."/>
            <person name="Young C.-C."/>
        </authorList>
    </citation>
    <scope>NUCLEOTIDE SEQUENCE [LARGE SCALE GENOMIC DNA]</scope>
    <source>
        <strain evidence="5 6">CC-MHH1044</strain>
    </source>
</reference>
<name>A0A4S4C7Y6_9BACL</name>
<dbReference type="Gene3D" id="3.30.457.10">
    <property type="entry name" value="Copper amine oxidase-like, N-terminal domain"/>
    <property type="match status" value="1"/>
</dbReference>
<gene>
    <name evidence="5" type="ORF">E6C55_01670</name>
</gene>
<dbReference type="Gene3D" id="2.120.10.30">
    <property type="entry name" value="TolB, C-terminal domain"/>
    <property type="match status" value="3"/>
</dbReference>
<keyword evidence="6" id="KW-1185">Reference proteome</keyword>
<keyword evidence="3" id="KW-0732">Signal</keyword>
<dbReference type="OrthoDB" id="9799230at2"/>
<protein>
    <submittedName>
        <fullName evidence="5">Copper amine oxidase</fullName>
    </submittedName>
</protein>
<dbReference type="RefSeq" id="WP_136368047.1">
    <property type="nucleotide sequence ID" value="NZ_SSOB01000002.1"/>
</dbReference>
<evidence type="ECO:0000256" key="1">
    <source>
        <dbReference type="ARBA" id="ARBA00022737"/>
    </source>
</evidence>
<dbReference type="Proteomes" id="UP000310636">
    <property type="component" value="Unassembled WGS sequence"/>
</dbReference>
<accession>A0A4S4C7Y6</accession>
<evidence type="ECO:0000259" key="4">
    <source>
        <dbReference type="Pfam" id="PF07833"/>
    </source>
</evidence>
<dbReference type="PROSITE" id="PS51125">
    <property type="entry name" value="NHL"/>
    <property type="match status" value="1"/>
</dbReference>
<feature type="signal peptide" evidence="3">
    <location>
        <begin position="1"/>
        <end position="20"/>
    </location>
</feature>
<evidence type="ECO:0000313" key="5">
    <source>
        <dbReference type="EMBL" id="THF84044.1"/>
    </source>
</evidence>
<dbReference type="Pfam" id="PF01436">
    <property type="entry name" value="NHL"/>
    <property type="match status" value="4"/>
</dbReference>
<dbReference type="Pfam" id="PF07833">
    <property type="entry name" value="Cu_amine_oxidN1"/>
    <property type="match status" value="1"/>
</dbReference>